<dbReference type="GO" id="GO:0003677">
    <property type="term" value="F:DNA binding"/>
    <property type="evidence" value="ECO:0007669"/>
    <property type="project" value="UniProtKB-UniRule"/>
</dbReference>
<keyword evidence="4" id="KW-1185">Reference proteome</keyword>
<dbReference type="RefSeq" id="WP_009526446.1">
    <property type="nucleotide sequence ID" value="NZ_CP016199.1"/>
</dbReference>
<dbReference type="NCBIfam" id="TIGR01439">
    <property type="entry name" value="lp_hng_hel_AbrB"/>
    <property type="match status" value="1"/>
</dbReference>
<proteinExistence type="predicted"/>
<dbReference type="SUPFAM" id="SSF89447">
    <property type="entry name" value="AbrB/MazE/MraZ-like"/>
    <property type="match status" value="1"/>
</dbReference>
<protein>
    <submittedName>
        <fullName evidence="3">AbrB family transcriptional regulator</fullName>
    </submittedName>
</protein>
<dbReference type="EMBL" id="CP016199">
    <property type="protein sequence ID" value="ASS37466.1"/>
    <property type="molecule type" value="Genomic_DNA"/>
</dbReference>
<dbReference type="InterPro" id="IPR007159">
    <property type="entry name" value="SpoVT-AbrB_dom"/>
</dbReference>
<dbReference type="Proteomes" id="UP000214689">
    <property type="component" value="Chromosome"/>
</dbReference>
<dbReference type="InterPro" id="IPR037914">
    <property type="entry name" value="SpoVT-AbrB_sf"/>
</dbReference>
<dbReference type="AlphaFoldDB" id="A0A223AR94"/>
<dbReference type="OrthoDB" id="9815852at2"/>
<feature type="domain" description="SpoVT-AbrB" evidence="2">
    <location>
        <begin position="6"/>
        <end position="51"/>
    </location>
</feature>
<evidence type="ECO:0000256" key="1">
    <source>
        <dbReference type="PROSITE-ProRule" id="PRU01076"/>
    </source>
</evidence>
<keyword evidence="1" id="KW-0238">DNA-binding</keyword>
<evidence type="ECO:0000259" key="2">
    <source>
        <dbReference type="PROSITE" id="PS51740"/>
    </source>
</evidence>
<sequence length="61" mass="6955">MAEVFIDNAKVMAKGQVTIPKKIRDILEIENGDYVTFIVDEGKIQIVNSKTFIEDNIQSRK</sequence>
<accession>A0A223AR94</accession>
<dbReference type="SMART" id="SM00966">
    <property type="entry name" value="SpoVT_AbrB"/>
    <property type="match status" value="1"/>
</dbReference>
<dbReference type="Pfam" id="PF04014">
    <property type="entry name" value="MazE_antitoxin"/>
    <property type="match status" value="1"/>
</dbReference>
<evidence type="ECO:0000313" key="3">
    <source>
        <dbReference type="EMBL" id="ASS37466.1"/>
    </source>
</evidence>
<dbReference type="Gene3D" id="2.10.260.10">
    <property type="match status" value="1"/>
</dbReference>
<dbReference type="PROSITE" id="PS51740">
    <property type="entry name" value="SPOVT_ABRB"/>
    <property type="match status" value="1"/>
</dbReference>
<organism evidence="3 4">
    <name type="scientific">Mogibacterium pumilum</name>
    <dbReference type="NCBI Taxonomy" id="86332"/>
    <lineage>
        <taxon>Bacteria</taxon>
        <taxon>Bacillati</taxon>
        <taxon>Bacillota</taxon>
        <taxon>Clostridia</taxon>
        <taxon>Peptostreptococcales</taxon>
        <taxon>Anaerovoracaceae</taxon>
        <taxon>Mogibacterium</taxon>
    </lineage>
</organism>
<gene>
    <name evidence="3" type="ORF">AXF17_02620</name>
</gene>
<evidence type="ECO:0000313" key="4">
    <source>
        <dbReference type="Proteomes" id="UP000214689"/>
    </source>
</evidence>
<reference evidence="4" key="1">
    <citation type="submission" date="2016-05" db="EMBL/GenBank/DDBJ databases">
        <authorList>
            <person name="Holder M.E."/>
            <person name="Ajami N.J."/>
            <person name="Petrosino J.F."/>
        </authorList>
    </citation>
    <scope>NUCLEOTIDE SEQUENCE [LARGE SCALE GENOMIC DNA]</scope>
    <source>
        <strain evidence="4">ATCC 700696</strain>
    </source>
</reference>
<name>A0A223AR94_9FIRM</name>